<gene>
    <name evidence="6" type="primary">LOC108558452</name>
</gene>
<name>A0ABM1M8F6_NICVS</name>
<dbReference type="PANTHER" id="PTHR46749">
    <property type="entry name" value="COMPLEX III ASSEMBLY FACTOR LYRM7"/>
    <property type="match status" value="1"/>
</dbReference>
<accession>A0ABM1M8F6</accession>
<dbReference type="InterPro" id="IPR045298">
    <property type="entry name" value="Complex1_LYR_LYRM7"/>
</dbReference>
<evidence type="ECO:0000256" key="3">
    <source>
        <dbReference type="ARBA" id="ARBA00023128"/>
    </source>
</evidence>
<evidence type="ECO:0000256" key="2">
    <source>
        <dbReference type="ARBA" id="ARBA00009508"/>
    </source>
</evidence>
<keyword evidence="5" id="KW-1185">Reference proteome</keyword>
<dbReference type="InterPro" id="IPR050435">
    <property type="entry name" value="MZM1/LYRM7"/>
</dbReference>
<keyword evidence="3" id="KW-0496">Mitochondrion</keyword>
<evidence type="ECO:0000256" key="1">
    <source>
        <dbReference type="ARBA" id="ARBA00004305"/>
    </source>
</evidence>
<comment type="similarity">
    <text evidence="2">Belongs to the complex I LYR family.</text>
</comment>
<dbReference type="PANTHER" id="PTHR46749:SF1">
    <property type="entry name" value="COMPLEX III ASSEMBLY FACTOR LYRM7"/>
    <property type="match status" value="1"/>
</dbReference>
<sequence length="114" mass="13161">MASTLRKEVLQSFKLLHRARKIVFDGDTNAMKASRDKINDEYKRNMHVKDNHAISELIQYSKAVETELRTSVIQAREVAPGKFEAKITKDTVRLDNVPFNDCANLDKKQEKKKN</sequence>
<protein>
    <submittedName>
        <fullName evidence="6">Complex III assembly factor LYRM7</fullName>
    </submittedName>
</protein>
<comment type="subcellular location">
    <subcellularLocation>
        <location evidence="1">Mitochondrion matrix</location>
    </subcellularLocation>
</comment>
<dbReference type="CDD" id="cd20267">
    <property type="entry name" value="Complex1_LYR_LYRM7"/>
    <property type="match status" value="1"/>
</dbReference>
<dbReference type="GeneID" id="108558452"/>
<evidence type="ECO:0000313" key="5">
    <source>
        <dbReference type="Proteomes" id="UP000695000"/>
    </source>
</evidence>
<reference evidence="6" key="1">
    <citation type="submission" date="2025-08" db="UniProtKB">
        <authorList>
            <consortium name="RefSeq"/>
        </authorList>
    </citation>
    <scope>IDENTIFICATION</scope>
    <source>
        <tissue evidence="6">Whole Larva</tissue>
    </source>
</reference>
<keyword evidence="4" id="KW-0143">Chaperone</keyword>
<evidence type="ECO:0000256" key="4">
    <source>
        <dbReference type="ARBA" id="ARBA00023186"/>
    </source>
</evidence>
<proteinExistence type="inferred from homology"/>
<dbReference type="RefSeq" id="XP_017770856.1">
    <property type="nucleotide sequence ID" value="XM_017915367.1"/>
</dbReference>
<evidence type="ECO:0000313" key="6">
    <source>
        <dbReference type="RefSeq" id="XP_017770856.1"/>
    </source>
</evidence>
<dbReference type="Proteomes" id="UP000695000">
    <property type="component" value="Unplaced"/>
</dbReference>
<organism evidence="5 6">
    <name type="scientific">Nicrophorus vespilloides</name>
    <name type="common">Boreal carrion beetle</name>
    <dbReference type="NCBI Taxonomy" id="110193"/>
    <lineage>
        <taxon>Eukaryota</taxon>
        <taxon>Metazoa</taxon>
        <taxon>Ecdysozoa</taxon>
        <taxon>Arthropoda</taxon>
        <taxon>Hexapoda</taxon>
        <taxon>Insecta</taxon>
        <taxon>Pterygota</taxon>
        <taxon>Neoptera</taxon>
        <taxon>Endopterygota</taxon>
        <taxon>Coleoptera</taxon>
        <taxon>Polyphaga</taxon>
        <taxon>Staphyliniformia</taxon>
        <taxon>Silphidae</taxon>
        <taxon>Nicrophorinae</taxon>
        <taxon>Nicrophorus</taxon>
    </lineage>
</organism>